<protein>
    <submittedName>
        <fullName evidence="2">Uncharacterized protein</fullName>
    </submittedName>
</protein>
<evidence type="ECO:0000313" key="2">
    <source>
        <dbReference type="EMBL" id="KAJ7768096.1"/>
    </source>
</evidence>
<feature type="compositionally biased region" description="Low complexity" evidence="1">
    <location>
        <begin position="1"/>
        <end position="17"/>
    </location>
</feature>
<reference evidence="2" key="1">
    <citation type="submission" date="2023-03" db="EMBL/GenBank/DDBJ databases">
        <title>Massive genome expansion in bonnet fungi (Mycena s.s.) driven by repeated elements and novel gene families across ecological guilds.</title>
        <authorList>
            <consortium name="Lawrence Berkeley National Laboratory"/>
            <person name="Harder C.B."/>
            <person name="Miyauchi S."/>
            <person name="Viragh M."/>
            <person name="Kuo A."/>
            <person name="Thoen E."/>
            <person name="Andreopoulos B."/>
            <person name="Lu D."/>
            <person name="Skrede I."/>
            <person name="Drula E."/>
            <person name="Henrissat B."/>
            <person name="Morin E."/>
            <person name="Kohler A."/>
            <person name="Barry K."/>
            <person name="LaButti K."/>
            <person name="Morin E."/>
            <person name="Salamov A."/>
            <person name="Lipzen A."/>
            <person name="Mereny Z."/>
            <person name="Hegedus B."/>
            <person name="Baldrian P."/>
            <person name="Stursova M."/>
            <person name="Weitz H."/>
            <person name="Taylor A."/>
            <person name="Grigoriev I.V."/>
            <person name="Nagy L.G."/>
            <person name="Martin F."/>
            <person name="Kauserud H."/>
        </authorList>
    </citation>
    <scope>NUCLEOTIDE SEQUENCE</scope>
    <source>
        <strain evidence="2">CBHHK188m</strain>
    </source>
</reference>
<organism evidence="2 3">
    <name type="scientific">Mycena maculata</name>
    <dbReference type="NCBI Taxonomy" id="230809"/>
    <lineage>
        <taxon>Eukaryota</taxon>
        <taxon>Fungi</taxon>
        <taxon>Dikarya</taxon>
        <taxon>Basidiomycota</taxon>
        <taxon>Agaricomycotina</taxon>
        <taxon>Agaricomycetes</taxon>
        <taxon>Agaricomycetidae</taxon>
        <taxon>Agaricales</taxon>
        <taxon>Marasmiineae</taxon>
        <taxon>Mycenaceae</taxon>
        <taxon>Mycena</taxon>
    </lineage>
</organism>
<evidence type="ECO:0000313" key="3">
    <source>
        <dbReference type="Proteomes" id="UP001215280"/>
    </source>
</evidence>
<accession>A0AAD7JN16</accession>
<comment type="caution">
    <text evidence="2">The sequence shown here is derived from an EMBL/GenBank/DDBJ whole genome shotgun (WGS) entry which is preliminary data.</text>
</comment>
<dbReference type="Proteomes" id="UP001215280">
    <property type="component" value="Unassembled WGS sequence"/>
</dbReference>
<keyword evidence="3" id="KW-1185">Reference proteome</keyword>
<dbReference type="AlphaFoldDB" id="A0AAD7JN16"/>
<proteinExistence type="predicted"/>
<sequence>MSASAPPFVSSAVRVPARPSYSPRVSTSSRRGYDPSRTRSAAVTPWPALRARPLVSPGRPVHVHPDVLGTACLRLHTRRMSGRDARCPWLRSGSAPIAVLECARSGPALLAPSTPAPAIFRTFHVFGRVAHRYRALALPPSGRVVPSLSGMDSAAALRIAMTRRRSIPAPTLCTLRGGGLDARKPPMTTAPVRGRFPVVPPALRPVIMLPALRMSMFNLHDPLLNVMYHHCPLALSLAPSSRRYTQVRVPKACGTGRGIVWFRCVCGSLSTSEI</sequence>
<feature type="region of interest" description="Disordered" evidence="1">
    <location>
        <begin position="1"/>
        <end position="42"/>
    </location>
</feature>
<dbReference type="EMBL" id="JARJLG010000028">
    <property type="protein sequence ID" value="KAJ7768096.1"/>
    <property type="molecule type" value="Genomic_DNA"/>
</dbReference>
<name>A0AAD7JN16_9AGAR</name>
<gene>
    <name evidence="2" type="ORF">DFH07DRAFT_1008697</name>
</gene>
<evidence type="ECO:0000256" key="1">
    <source>
        <dbReference type="SAM" id="MobiDB-lite"/>
    </source>
</evidence>